<dbReference type="Pfam" id="PF00005">
    <property type="entry name" value="ABC_tran"/>
    <property type="match status" value="1"/>
</dbReference>
<dbReference type="Gene3D" id="3.40.50.300">
    <property type="entry name" value="P-loop containing nucleotide triphosphate hydrolases"/>
    <property type="match status" value="1"/>
</dbReference>
<proteinExistence type="inferred from homology"/>
<dbReference type="InterPro" id="IPR027417">
    <property type="entry name" value="P-loop_NTPase"/>
</dbReference>
<evidence type="ECO:0000313" key="8">
    <source>
        <dbReference type="Proteomes" id="UP000244755"/>
    </source>
</evidence>
<evidence type="ECO:0000259" key="6">
    <source>
        <dbReference type="PROSITE" id="PS50893"/>
    </source>
</evidence>
<organism evidence="7 8">
    <name type="scientific">Methylobacterium currus</name>
    <dbReference type="NCBI Taxonomy" id="2051553"/>
    <lineage>
        <taxon>Bacteria</taxon>
        <taxon>Pseudomonadati</taxon>
        <taxon>Pseudomonadota</taxon>
        <taxon>Alphaproteobacteria</taxon>
        <taxon>Hyphomicrobiales</taxon>
        <taxon>Methylobacteriaceae</taxon>
        <taxon>Methylobacterium</taxon>
    </lineage>
</organism>
<dbReference type="InterPro" id="IPR017871">
    <property type="entry name" value="ABC_transporter-like_CS"/>
</dbReference>
<keyword evidence="5" id="KW-0029">Amino-acid transport</keyword>
<name>A0A2R4WFF7_9HYPH</name>
<dbReference type="CDD" id="cd03224">
    <property type="entry name" value="ABC_TM1139_LivF_branched"/>
    <property type="match status" value="1"/>
</dbReference>
<keyword evidence="4 7" id="KW-0067">ATP-binding</keyword>
<dbReference type="RefSeq" id="WP_099952194.1">
    <property type="nucleotide sequence ID" value="NZ_CP028843.1"/>
</dbReference>
<reference evidence="7 8" key="1">
    <citation type="submission" date="2018-04" db="EMBL/GenBank/DDBJ databases">
        <title>Methylobacterium sp. PR1016A genome.</title>
        <authorList>
            <person name="Park W."/>
        </authorList>
    </citation>
    <scope>NUCLEOTIDE SEQUENCE [LARGE SCALE GENOMIC DNA]</scope>
    <source>
        <strain evidence="7 8">PR1016A</strain>
    </source>
</reference>
<accession>A0A2R4WFF7</accession>
<dbReference type="PANTHER" id="PTHR43820:SF4">
    <property type="entry name" value="HIGH-AFFINITY BRANCHED-CHAIN AMINO ACID TRANSPORT ATP-BINDING PROTEIN LIVF"/>
    <property type="match status" value="1"/>
</dbReference>
<dbReference type="EMBL" id="CP028843">
    <property type="protein sequence ID" value="AWB20284.1"/>
    <property type="molecule type" value="Genomic_DNA"/>
</dbReference>
<feature type="domain" description="ABC transporter" evidence="6">
    <location>
        <begin position="10"/>
        <end position="258"/>
    </location>
</feature>
<dbReference type="SUPFAM" id="SSF52540">
    <property type="entry name" value="P-loop containing nucleoside triphosphate hydrolases"/>
    <property type="match status" value="1"/>
</dbReference>
<evidence type="ECO:0000256" key="1">
    <source>
        <dbReference type="ARBA" id="ARBA00005417"/>
    </source>
</evidence>
<dbReference type="InterPro" id="IPR003593">
    <property type="entry name" value="AAA+_ATPase"/>
</dbReference>
<evidence type="ECO:0000256" key="3">
    <source>
        <dbReference type="ARBA" id="ARBA00022741"/>
    </source>
</evidence>
<evidence type="ECO:0000256" key="4">
    <source>
        <dbReference type="ARBA" id="ARBA00022840"/>
    </source>
</evidence>
<dbReference type="Proteomes" id="UP000244755">
    <property type="component" value="Chromosome 1"/>
</dbReference>
<dbReference type="GO" id="GO:0016887">
    <property type="term" value="F:ATP hydrolysis activity"/>
    <property type="evidence" value="ECO:0007669"/>
    <property type="project" value="InterPro"/>
</dbReference>
<dbReference type="PANTHER" id="PTHR43820">
    <property type="entry name" value="HIGH-AFFINITY BRANCHED-CHAIN AMINO ACID TRANSPORT ATP-BINDING PROTEIN LIVF"/>
    <property type="match status" value="1"/>
</dbReference>
<keyword evidence="3" id="KW-0547">Nucleotide-binding</keyword>
<dbReference type="PROSITE" id="PS00211">
    <property type="entry name" value="ABC_TRANSPORTER_1"/>
    <property type="match status" value="1"/>
</dbReference>
<evidence type="ECO:0000313" key="7">
    <source>
        <dbReference type="EMBL" id="AWB20284.1"/>
    </source>
</evidence>
<gene>
    <name evidence="7" type="ORF">DA075_04495</name>
</gene>
<evidence type="ECO:0000256" key="5">
    <source>
        <dbReference type="ARBA" id="ARBA00022970"/>
    </source>
</evidence>
<comment type="similarity">
    <text evidence="1">Belongs to the ABC transporter superfamily.</text>
</comment>
<keyword evidence="8" id="KW-1185">Reference proteome</keyword>
<keyword evidence="2" id="KW-0813">Transport</keyword>
<evidence type="ECO:0000256" key="2">
    <source>
        <dbReference type="ARBA" id="ARBA00022448"/>
    </source>
</evidence>
<dbReference type="SMART" id="SM00382">
    <property type="entry name" value="AAA"/>
    <property type="match status" value="1"/>
</dbReference>
<sequence length="258" mass="28464">MNAVAPAPLLAVENLRAWYGHSHILQGLSLEVRAGEIVTLVGRNGAGKTTTLKSIMGLVPKREGRVTFAGADILDRPPHERFHRGLAYVPEERRIVPGLTVEENLRLGILAAKGPWAAKGDRATKGERASRHHEARRIEAIAETFPRLKQRLKQEAITMSGGEQQMLAIARALMAEPVMVLLDEPSEGIMPILVEEMFEQFVAMKRAGTTILLVEQNVELALEISDRVYIIDGGAVVYHAQAAELRRDPEIQARYCAV</sequence>
<dbReference type="OrthoDB" id="7846240at2"/>
<dbReference type="PROSITE" id="PS50893">
    <property type="entry name" value="ABC_TRANSPORTER_2"/>
    <property type="match status" value="1"/>
</dbReference>
<dbReference type="KEGG" id="mee:DA075_04495"/>
<dbReference type="GO" id="GO:0015807">
    <property type="term" value="P:L-amino acid transport"/>
    <property type="evidence" value="ECO:0007669"/>
    <property type="project" value="TreeGrafter"/>
</dbReference>
<dbReference type="InterPro" id="IPR003439">
    <property type="entry name" value="ABC_transporter-like_ATP-bd"/>
</dbReference>
<dbReference type="InterPro" id="IPR052156">
    <property type="entry name" value="BCAA_Transport_ATP-bd_LivF"/>
</dbReference>
<dbReference type="GO" id="GO:0005524">
    <property type="term" value="F:ATP binding"/>
    <property type="evidence" value="ECO:0007669"/>
    <property type="project" value="UniProtKB-KW"/>
</dbReference>
<dbReference type="AlphaFoldDB" id="A0A2R4WFF7"/>
<protein>
    <submittedName>
        <fullName evidence="7">ABC transporter ATP-binding protein</fullName>
    </submittedName>
</protein>
<dbReference type="GO" id="GO:0015658">
    <property type="term" value="F:branched-chain amino acid transmembrane transporter activity"/>
    <property type="evidence" value="ECO:0007669"/>
    <property type="project" value="TreeGrafter"/>
</dbReference>